<dbReference type="InterPro" id="IPR002225">
    <property type="entry name" value="3Beta_OHSteriod_DH/Estase"/>
</dbReference>
<evidence type="ECO:0000313" key="5">
    <source>
        <dbReference type="EMBL" id="GFO23654.1"/>
    </source>
</evidence>
<dbReference type="Pfam" id="PF01073">
    <property type="entry name" value="3Beta_HSD"/>
    <property type="match status" value="1"/>
</dbReference>
<dbReference type="AlphaFoldDB" id="A0AAV4BZ46"/>
<dbReference type="Proteomes" id="UP000735302">
    <property type="component" value="Unassembled WGS sequence"/>
</dbReference>
<keyword evidence="2" id="KW-0560">Oxidoreductase</keyword>
<dbReference type="EMBL" id="BLXT01005511">
    <property type="protein sequence ID" value="GFO23654.1"/>
    <property type="molecule type" value="Genomic_DNA"/>
</dbReference>
<comment type="caution">
    <text evidence="5">The sequence shown here is derived from an EMBL/GenBank/DDBJ whole genome shotgun (WGS) entry which is preliminary data.</text>
</comment>
<organism evidence="5 6">
    <name type="scientific">Plakobranchus ocellatus</name>
    <dbReference type="NCBI Taxonomy" id="259542"/>
    <lineage>
        <taxon>Eukaryota</taxon>
        <taxon>Metazoa</taxon>
        <taxon>Spiralia</taxon>
        <taxon>Lophotrochozoa</taxon>
        <taxon>Mollusca</taxon>
        <taxon>Gastropoda</taxon>
        <taxon>Heterobranchia</taxon>
        <taxon>Euthyneura</taxon>
        <taxon>Panpulmonata</taxon>
        <taxon>Sacoglossa</taxon>
        <taxon>Placobranchoidea</taxon>
        <taxon>Plakobranchidae</taxon>
        <taxon>Plakobranchus</taxon>
    </lineage>
</organism>
<sequence>MKRREKELACQALDKKRIELVNIGGTDAVLEVNTQVLQISLSLANLSRCCLMYLCGFFSSSLSRFHAYSGQAPIGAFFNPSPVGWSVYSPVKPWSVDSVFFGQAQVGWRVHSTAMPWSVGQCIHRSSFGRLVSDSSAKPRSVRQCICRSSLGPLVSDSSAKPWLVGQCILRPSFGPLVSAFFDQAPVACLRHDVERLVYTSTYNVVFGGQEIRDGDESLPYLTDDKFTDHYSKTKMLADKTVLASNGSVTAKGRTLRVCVLRLAGVYGPGEMRHIPRIVNGREFIPVVKTQSQNIRKFIPVVKTHSQNSREFIPVVKTYTQNGREFIPVVKTQSQNSRERITVVKIHTQNSREFIPVVKTHTQNSREFIPVVKTHSQNSREFIPVVKTHTQNNRGRIPVVKTHTQNSRELIPVVKTHTQNGREFIPVVKTQSQNSRERIPVVKIHTQNSREFIPVVNTQSQNSRELIPVVKIHTQNSREFIPVVKTQSQNSREFIPVVKIHTQNSQQGLVKITYGSRDSKVDFLHVDNLAQAHALAAEALTSDRNYVAVSNSVYSPNNSGFFAAFSCFRLARTLQRSLTAGKAYFISDSKPINNFEFFRPLFEGLGYGYPKVNLPLPPVFYFAWLTELVHGLVCPVYNFQPILTRTEVYKTGVTHYFSTKAASRDLGYTPTVQNDLSGVVTFYRKLGRVKGHQSSTLFYYLVNIAIIFLIYSVFILFLPKATAL</sequence>
<keyword evidence="3" id="KW-0472">Membrane</keyword>
<reference evidence="5 6" key="1">
    <citation type="journal article" date="2021" name="Elife">
        <title>Chloroplast acquisition without the gene transfer in kleptoplastic sea slugs, Plakobranchus ocellatus.</title>
        <authorList>
            <person name="Maeda T."/>
            <person name="Takahashi S."/>
            <person name="Yoshida T."/>
            <person name="Shimamura S."/>
            <person name="Takaki Y."/>
            <person name="Nagai Y."/>
            <person name="Toyoda A."/>
            <person name="Suzuki Y."/>
            <person name="Arimoto A."/>
            <person name="Ishii H."/>
            <person name="Satoh N."/>
            <person name="Nishiyama T."/>
            <person name="Hasebe M."/>
            <person name="Maruyama T."/>
            <person name="Minagawa J."/>
            <person name="Obokata J."/>
            <person name="Shigenobu S."/>
        </authorList>
    </citation>
    <scope>NUCLEOTIDE SEQUENCE [LARGE SCALE GENOMIC DNA]</scope>
</reference>
<dbReference type="PANTHER" id="PTHR43245">
    <property type="entry name" value="BIFUNCTIONAL POLYMYXIN RESISTANCE PROTEIN ARNA"/>
    <property type="match status" value="1"/>
</dbReference>
<keyword evidence="3" id="KW-0812">Transmembrane</keyword>
<dbReference type="InterPro" id="IPR036291">
    <property type="entry name" value="NAD(P)-bd_dom_sf"/>
</dbReference>
<dbReference type="GO" id="GO:0006694">
    <property type="term" value="P:steroid biosynthetic process"/>
    <property type="evidence" value="ECO:0007669"/>
    <property type="project" value="InterPro"/>
</dbReference>
<gene>
    <name evidence="5" type="ORF">PoB_005015900</name>
</gene>
<evidence type="ECO:0000256" key="1">
    <source>
        <dbReference type="ARBA" id="ARBA00009219"/>
    </source>
</evidence>
<feature type="transmembrane region" description="Helical" evidence="3">
    <location>
        <begin position="697"/>
        <end position="718"/>
    </location>
</feature>
<accession>A0AAV4BZ46</accession>
<dbReference type="InterPro" id="IPR050177">
    <property type="entry name" value="Lipid_A_modif_metabolic_enz"/>
</dbReference>
<keyword evidence="3" id="KW-1133">Transmembrane helix</keyword>
<dbReference type="PANTHER" id="PTHR43245:SF51">
    <property type="entry name" value="SHORT CHAIN DEHYDROGENASE_REDUCTASE FAMILY 42E, MEMBER 2"/>
    <property type="match status" value="1"/>
</dbReference>
<dbReference type="GO" id="GO:0016616">
    <property type="term" value="F:oxidoreductase activity, acting on the CH-OH group of donors, NAD or NADP as acceptor"/>
    <property type="evidence" value="ECO:0007669"/>
    <property type="project" value="InterPro"/>
</dbReference>
<dbReference type="Gene3D" id="3.40.50.720">
    <property type="entry name" value="NAD(P)-binding Rossmann-like Domain"/>
    <property type="match status" value="2"/>
</dbReference>
<evidence type="ECO:0000256" key="3">
    <source>
        <dbReference type="SAM" id="Phobius"/>
    </source>
</evidence>
<protein>
    <submittedName>
        <fullName evidence="5">Short-chain dehydrogenase/reductase family 42e member 1-like</fullName>
    </submittedName>
</protein>
<comment type="similarity">
    <text evidence="1">Belongs to the 3-beta-HSD family.</text>
</comment>
<dbReference type="SUPFAM" id="SSF51735">
    <property type="entry name" value="NAD(P)-binding Rossmann-fold domains"/>
    <property type="match status" value="2"/>
</dbReference>
<feature type="domain" description="3-beta hydroxysteroid dehydrogenase/isomerase" evidence="4">
    <location>
        <begin position="188"/>
        <end position="280"/>
    </location>
</feature>
<evidence type="ECO:0000313" key="6">
    <source>
        <dbReference type="Proteomes" id="UP000735302"/>
    </source>
</evidence>
<evidence type="ECO:0000259" key="4">
    <source>
        <dbReference type="Pfam" id="PF01073"/>
    </source>
</evidence>
<name>A0AAV4BZ46_9GAST</name>
<evidence type="ECO:0000256" key="2">
    <source>
        <dbReference type="ARBA" id="ARBA00023002"/>
    </source>
</evidence>
<proteinExistence type="inferred from homology"/>
<keyword evidence="6" id="KW-1185">Reference proteome</keyword>